<keyword evidence="1" id="KW-0472">Membrane</keyword>
<keyword evidence="1" id="KW-0812">Transmembrane</keyword>
<dbReference type="AlphaFoldDB" id="A0A927IGN1"/>
<evidence type="ECO:0000313" key="3">
    <source>
        <dbReference type="Proteomes" id="UP000622317"/>
    </source>
</evidence>
<proteinExistence type="predicted"/>
<evidence type="ECO:0000256" key="1">
    <source>
        <dbReference type="SAM" id="Phobius"/>
    </source>
</evidence>
<organism evidence="2 3">
    <name type="scientific">Pelagicoccus enzymogenes</name>
    <dbReference type="NCBI Taxonomy" id="2773457"/>
    <lineage>
        <taxon>Bacteria</taxon>
        <taxon>Pseudomonadati</taxon>
        <taxon>Verrucomicrobiota</taxon>
        <taxon>Opitutia</taxon>
        <taxon>Puniceicoccales</taxon>
        <taxon>Pelagicoccaceae</taxon>
        <taxon>Pelagicoccus</taxon>
    </lineage>
</organism>
<protein>
    <submittedName>
        <fullName evidence="2">FeoB-associated Cys-rich membrane protein</fullName>
    </submittedName>
</protein>
<dbReference type="EMBL" id="JACYFG010000006">
    <property type="protein sequence ID" value="MBD5778545.1"/>
    <property type="molecule type" value="Genomic_DNA"/>
</dbReference>
<reference evidence="2" key="1">
    <citation type="submission" date="2020-09" db="EMBL/GenBank/DDBJ databases">
        <title>Pelagicoccus enzymogenes sp. nov. with an EPS production, isolated from marine sediment.</title>
        <authorList>
            <person name="Feng X."/>
        </authorList>
    </citation>
    <scope>NUCLEOTIDE SEQUENCE</scope>
    <source>
        <strain evidence="2">NFK12</strain>
    </source>
</reference>
<sequence>MNITAETLVVAAIVLLAGTYLVRRYLRNRRAKAESPCGGGTCGCSAAKPPARSR</sequence>
<name>A0A927IGN1_9BACT</name>
<dbReference type="Proteomes" id="UP000622317">
    <property type="component" value="Unassembled WGS sequence"/>
</dbReference>
<evidence type="ECO:0000313" key="2">
    <source>
        <dbReference type="EMBL" id="MBD5778545.1"/>
    </source>
</evidence>
<comment type="caution">
    <text evidence="2">The sequence shown here is derived from an EMBL/GenBank/DDBJ whole genome shotgun (WGS) entry which is preliminary data.</text>
</comment>
<keyword evidence="1" id="KW-1133">Transmembrane helix</keyword>
<keyword evidence="3" id="KW-1185">Reference proteome</keyword>
<accession>A0A927IGN1</accession>
<dbReference type="RefSeq" id="WP_191615681.1">
    <property type="nucleotide sequence ID" value="NZ_JACYFG010000006.1"/>
</dbReference>
<dbReference type="Pfam" id="PF12669">
    <property type="entry name" value="FeoB_associated"/>
    <property type="match status" value="1"/>
</dbReference>
<gene>
    <name evidence="2" type="ORF">IEN85_03510</name>
</gene>
<feature type="transmembrane region" description="Helical" evidence="1">
    <location>
        <begin position="6"/>
        <end position="22"/>
    </location>
</feature>